<keyword evidence="8 10" id="KW-0694">RNA-binding</keyword>
<dbReference type="GO" id="GO:0005525">
    <property type="term" value="F:GTP binding"/>
    <property type="evidence" value="ECO:0007669"/>
    <property type="project" value="UniProtKB-UniRule"/>
</dbReference>
<dbReference type="SUPFAM" id="SSF50249">
    <property type="entry name" value="Nucleic acid-binding proteins"/>
    <property type="match status" value="1"/>
</dbReference>
<keyword evidence="7 10" id="KW-0862">Zinc</keyword>
<evidence type="ECO:0000256" key="3">
    <source>
        <dbReference type="ARBA" id="ARBA00022723"/>
    </source>
</evidence>
<comment type="caution">
    <text evidence="13">The sequence shown here is derived from an EMBL/GenBank/DDBJ whole genome shotgun (WGS) entry which is preliminary data.</text>
</comment>
<dbReference type="EC" id="3.6.1.-" evidence="10"/>
<feature type="binding site" evidence="10">
    <location>
        <position position="277"/>
    </location>
    <ligand>
        <name>Zn(2+)</name>
        <dbReference type="ChEBI" id="CHEBI:29105"/>
    </ligand>
</feature>
<dbReference type="InterPro" id="IPR030378">
    <property type="entry name" value="G_CP_dom"/>
</dbReference>
<dbReference type="Gene3D" id="3.40.50.300">
    <property type="entry name" value="P-loop containing nucleotide triphosphate hydrolases"/>
    <property type="match status" value="1"/>
</dbReference>
<evidence type="ECO:0000313" key="14">
    <source>
        <dbReference type="Proteomes" id="UP000473278"/>
    </source>
</evidence>
<keyword evidence="2 10" id="KW-0690">Ribosome biogenesis</keyword>
<dbReference type="EMBL" id="JAALLT010000003">
    <property type="protein sequence ID" value="NGP76727.1"/>
    <property type="molecule type" value="Genomic_DNA"/>
</dbReference>
<dbReference type="NCBIfam" id="TIGR00157">
    <property type="entry name" value="ribosome small subunit-dependent GTPase A"/>
    <property type="match status" value="1"/>
</dbReference>
<feature type="domain" description="CP-type G" evidence="12">
    <location>
        <begin position="85"/>
        <end position="246"/>
    </location>
</feature>
<comment type="subunit">
    <text evidence="10">Monomer. Associates with 30S ribosomal subunit, binds 16S rRNA.</text>
</comment>
<comment type="function">
    <text evidence="10">One of several proteins that assist in the late maturation steps of the functional core of the 30S ribosomal subunit. Helps release RbfA from mature subunits. May play a role in the assembly of ribosomal proteins into the subunit. Circularly permuted GTPase that catalyzes slow GTP hydrolysis, GTPase activity is stimulated by the 30S ribosomal subunit.</text>
</comment>
<evidence type="ECO:0000256" key="9">
    <source>
        <dbReference type="ARBA" id="ARBA00023134"/>
    </source>
</evidence>
<reference evidence="13 14" key="1">
    <citation type="submission" date="2020-02" db="EMBL/GenBank/DDBJ databases">
        <title>Balneolaceae bacterium YR4-1, complete genome.</title>
        <authorList>
            <person name="Li Y."/>
            <person name="Wu S."/>
        </authorList>
    </citation>
    <scope>NUCLEOTIDE SEQUENCE [LARGE SCALE GENOMIC DNA]</scope>
    <source>
        <strain evidence="13 14">YR4-1</strain>
    </source>
</reference>
<dbReference type="Gene3D" id="1.10.40.50">
    <property type="entry name" value="Probable gtpase engc, domain 3"/>
    <property type="match status" value="1"/>
</dbReference>
<dbReference type="GO" id="GO:0019843">
    <property type="term" value="F:rRNA binding"/>
    <property type="evidence" value="ECO:0007669"/>
    <property type="project" value="UniProtKB-KW"/>
</dbReference>
<protein>
    <recommendedName>
        <fullName evidence="10">Small ribosomal subunit biogenesis GTPase RsgA</fullName>
        <ecNumber evidence="10">3.6.1.-</ecNumber>
    </recommendedName>
</protein>
<dbReference type="GO" id="GO:0003924">
    <property type="term" value="F:GTPase activity"/>
    <property type="evidence" value="ECO:0007669"/>
    <property type="project" value="UniProtKB-UniRule"/>
</dbReference>
<evidence type="ECO:0000256" key="10">
    <source>
        <dbReference type="HAMAP-Rule" id="MF_01820"/>
    </source>
</evidence>
<comment type="similarity">
    <text evidence="10">Belongs to the TRAFAC class YlqF/YawG GTPase family. RsgA subfamily.</text>
</comment>
<dbReference type="PROSITE" id="PS51721">
    <property type="entry name" value="G_CP"/>
    <property type="match status" value="1"/>
</dbReference>
<sequence>MRTVEGRIVESTGSWYEVAIFDEINQSEGTIEARLPGRFRLDDQQVTNPLAVGDYVELSLNEDGTCSIEDIKERENYITRQATHGRQGEQILAANIDQAFVVQSVRKPKIKEGFIDRFLVTCEAYQLKPVILINKMDLAGEEGQAYVDELIELYQSLDYTILNCSIFDEKSLENLKTHLKDKTSVFIGPSGVGKTSILNHIDPNIERKVADVSDYSNKGKHTTTYAKLLPLYFGGYLVDTPGIREFGLVNIEPWELSLFFPEMLEPRQHCKFNNCTHSHEPKCGVIEAYENGEIDAGRYHSYLQMLDSLKK</sequence>
<keyword evidence="9 10" id="KW-0342">GTP-binding</keyword>
<dbReference type="AlphaFoldDB" id="A0A6M1T1T9"/>
<dbReference type="PANTHER" id="PTHR32120">
    <property type="entry name" value="SMALL RIBOSOMAL SUBUNIT BIOGENESIS GTPASE RSGA"/>
    <property type="match status" value="1"/>
</dbReference>
<dbReference type="PANTHER" id="PTHR32120:SF11">
    <property type="entry name" value="SMALL RIBOSOMAL SUBUNIT BIOGENESIS GTPASE RSGA 1, MITOCHONDRIAL-RELATED"/>
    <property type="match status" value="1"/>
</dbReference>
<evidence type="ECO:0000313" key="13">
    <source>
        <dbReference type="EMBL" id="NGP76727.1"/>
    </source>
</evidence>
<evidence type="ECO:0000256" key="7">
    <source>
        <dbReference type="ARBA" id="ARBA00022833"/>
    </source>
</evidence>
<dbReference type="Gene3D" id="2.40.50.140">
    <property type="entry name" value="Nucleic acid-binding proteins"/>
    <property type="match status" value="1"/>
</dbReference>
<dbReference type="Pfam" id="PF16745">
    <property type="entry name" value="RsgA_N"/>
    <property type="match status" value="1"/>
</dbReference>
<evidence type="ECO:0000256" key="2">
    <source>
        <dbReference type="ARBA" id="ARBA00022517"/>
    </source>
</evidence>
<keyword evidence="5 10" id="KW-0547">Nucleotide-binding</keyword>
<keyword evidence="6 10" id="KW-0378">Hydrolase</keyword>
<feature type="binding site" evidence="10">
    <location>
        <position position="275"/>
    </location>
    <ligand>
        <name>Zn(2+)</name>
        <dbReference type="ChEBI" id="CHEBI:29105"/>
    </ligand>
</feature>
<dbReference type="InterPro" id="IPR031944">
    <property type="entry name" value="RsgA_N"/>
</dbReference>
<feature type="domain" description="EngC GTPase" evidence="11">
    <location>
        <begin position="94"/>
        <end position="244"/>
    </location>
</feature>
<comment type="subcellular location">
    <subcellularLocation>
        <location evidence="10">Cytoplasm</location>
    </subcellularLocation>
</comment>
<proteinExistence type="inferred from homology"/>
<dbReference type="RefSeq" id="WP_165141423.1">
    <property type="nucleotide sequence ID" value="NZ_JAALLT010000003.1"/>
</dbReference>
<dbReference type="InterPro" id="IPR027417">
    <property type="entry name" value="P-loop_NTPase"/>
</dbReference>
<name>A0A6M1T1T9_9BACT</name>
<feature type="binding site" evidence="10">
    <location>
        <begin position="188"/>
        <end position="196"/>
    </location>
    <ligand>
        <name>GTP</name>
        <dbReference type="ChEBI" id="CHEBI:37565"/>
    </ligand>
</feature>
<evidence type="ECO:0000256" key="1">
    <source>
        <dbReference type="ARBA" id="ARBA00022490"/>
    </source>
</evidence>
<dbReference type="GO" id="GO:0042274">
    <property type="term" value="P:ribosomal small subunit biogenesis"/>
    <property type="evidence" value="ECO:0007669"/>
    <property type="project" value="UniProtKB-UniRule"/>
</dbReference>
<evidence type="ECO:0000256" key="8">
    <source>
        <dbReference type="ARBA" id="ARBA00022884"/>
    </source>
</evidence>
<comment type="cofactor">
    <cofactor evidence="10">
        <name>Zn(2+)</name>
        <dbReference type="ChEBI" id="CHEBI:29105"/>
    </cofactor>
    <text evidence="10">Binds 1 zinc ion per subunit.</text>
</comment>
<evidence type="ECO:0000259" key="11">
    <source>
        <dbReference type="PROSITE" id="PS50936"/>
    </source>
</evidence>
<dbReference type="InterPro" id="IPR010914">
    <property type="entry name" value="RsgA_GTPase_dom"/>
</dbReference>
<dbReference type="Pfam" id="PF03193">
    <property type="entry name" value="RsgA_GTPase"/>
    <property type="match status" value="1"/>
</dbReference>
<evidence type="ECO:0000256" key="5">
    <source>
        <dbReference type="ARBA" id="ARBA00022741"/>
    </source>
</evidence>
<dbReference type="InterPro" id="IPR004881">
    <property type="entry name" value="Ribosome_biogen_GTPase_RsgA"/>
</dbReference>
<dbReference type="InterPro" id="IPR012340">
    <property type="entry name" value="NA-bd_OB-fold"/>
</dbReference>
<feature type="binding site" evidence="10">
    <location>
        <begin position="134"/>
        <end position="137"/>
    </location>
    <ligand>
        <name>GTP</name>
        <dbReference type="ChEBI" id="CHEBI:37565"/>
    </ligand>
</feature>
<dbReference type="GO" id="GO:0046872">
    <property type="term" value="F:metal ion binding"/>
    <property type="evidence" value="ECO:0007669"/>
    <property type="project" value="UniProtKB-KW"/>
</dbReference>
<evidence type="ECO:0000256" key="6">
    <source>
        <dbReference type="ARBA" id="ARBA00022801"/>
    </source>
</evidence>
<evidence type="ECO:0000259" key="12">
    <source>
        <dbReference type="PROSITE" id="PS51721"/>
    </source>
</evidence>
<dbReference type="CDD" id="cd01854">
    <property type="entry name" value="YjeQ_EngC"/>
    <property type="match status" value="1"/>
</dbReference>
<accession>A0A6M1T1T9</accession>
<evidence type="ECO:0000256" key="4">
    <source>
        <dbReference type="ARBA" id="ARBA00022730"/>
    </source>
</evidence>
<dbReference type="PROSITE" id="PS50936">
    <property type="entry name" value="ENGC_GTPASE"/>
    <property type="match status" value="1"/>
</dbReference>
<dbReference type="HAMAP" id="MF_01820">
    <property type="entry name" value="GTPase_RsgA"/>
    <property type="match status" value="1"/>
</dbReference>
<dbReference type="Proteomes" id="UP000473278">
    <property type="component" value="Unassembled WGS sequence"/>
</dbReference>
<keyword evidence="4 10" id="KW-0699">rRNA-binding</keyword>
<keyword evidence="3 10" id="KW-0479">Metal-binding</keyword>
<feature type="binding site" evidence="10">
    <location>
        <position position="270"/>
    </location>
    <ligand>
        <name>Zn(2+)</name>
        <dbReference type="ChEBI" id="CHEBI:29105"/>
    </ligand>
</feature>
<keyword evidence="14" id="KW-1185">Reference proteome</keyword>
<keyword evidence="1 10" id="KW-0963">Cytoplasm</keyword>
<organism evidence="13 14">
    <name type="scientific">Halalkalibaculum roseum</name>
    <dbReference type="NCBI Taxonomy" id="2709311"/>
    <lineage>
        <taxon>Bacteria</taxon>
        <taxon>Pseudomonadati</taxon>
        <taxon>Balneolota</taxon>
        <taxon>Balneolia</taxon>
        <taxon>Balneolales</taxon>
        <taxon>Balneolaceae</taxon>
        <taxon>Halalkalibaculum</taxon>
    </lineage>
</organism>
<dbReference type="GO" id="GO:0005737">
    <property type="term" value="C:cytoplasm"/>
    <property type="evidence" value="ECO:0007669"/>
    <property type="project" value="UniProtKB-SubCell"/>
</dbReference>
<gene>
    <name evidence="10 13" type="primary">rsgA</name>
    <name evidence="13" type="ORF">G3570_08785</name>
</gene>
<dbReference type="SUPFAM" id="SSF52540">
    <property type="entry name" value="P-loop containing nucleoside triphosphate hydrolases"/>
    <property type="match status" value="1"/>
</dbReference>
<feature type="binding site" evidence="10">
    <location>
        <position position="283"/>
    </location>
    <ligand>
        <name>Zn(2+)</name>
        <dbReference type="ChEBI" id="CHEBI:29105"/>
    </ligand>
</feature>